<feature type="transmembrane region" description="Helical" evidence="1">
    <location>
        <begin position="12"/>
        <end position="36"/>
    </location>
</feature>
<dbReference type="RefSeq" id="WP_380078811.1">
    <property type="nucleotide sequence ID" value="NZ_JBHRZF010000154.1"/>
</dbReference>
<proteinExistence type="predicted"/>
<reference evidence="3" key="1">
    <citation type="journal article" date="2019" name="Int. J. Syst. Evol. Microbiol.">
        <title>The Global Catalogue of Microorganisms (GCM) 10K type strain sequencing project: providing services to taxonomists for standard genome sequencing and annotation.</title>
        <authorList>
            <consortium name="The Broad Institute Genomics Platform"/>
            <consortium name="The Broad Institute Genome Sequencing Center for Infectious Disease"/>
            <person name="Wu L."/>
            <person name="Ma J."/>
        </authorList>
    </citation>
    <scope>NUCLEOTIDE SEQUENCE [LARGE SCALE GENOMIC DNA]</scope>
    <source>
        <strain evidence="3">CCTCC AB 2013263</strain>
    </source>
</reference>
<dbReference type="Proteomes" id="UP001595748">
    <property type="component" value="Unassembled WGS sequence"/>
</dbReference>
<evidence type="ECO:0000256" key="1">
    <source>
        <dbReference type="SAM" id="Phobius"/>
    </source>
</evidence>
<evidence type="ECO:0000313" key="3">
    <source>
        <dbReference type="Proteomes" id="UP001595748"/>
    </source>
</evidence>
<comment type="caution">
    <text evidence="2">The sequence shown here is derived from an EMBL/GenBank/DDBJ whole genome shotgun (WGS) entry which is preliminary data.</text>
</comment>
<evidence type="ECO:0008006" key="4">
    <source>
        <dbReference type="Google" id="ProtNLM"/>
    </source>
</evidence>
<keyword evidence="3" id="KW-1185">Reference proteome</keyword>
<evidence type="ECO:0000313" key="2">
    <source>
        <dbReference type="EMBL" id="MFC3861677.1"/>
    </source>
</evidence>
<sequence>MGSTDRSSSSSLALPWMVLVLSIGALLGVGLATVVLNRRDRAQAEDPDAPLFI</sequence>
<keyword evidence="1" id="KW-1133">Transmembrane helix</keyword>
<name>A0ABV8ABX8_9DEIO</name>
<accession>A0ABV8ABX8</accession>
<organism evidence="2 3">
    <name type="scientific">Deinococcus antarcticus</name>
    <dbReference type="NCBI Taxonomy" id="1298767"/>
    <lineage>
        <taxon>Bacteria</taxon>
        <taxon>Thermotogati</taxon>
        <taxon>Deinococcota</taxon>
        <taxon>Deinococci</taxon>
        <taxon>Deinococcales</taxon>
        <taxon>Deinococcaceae</taxon>
        <taxon>Deinococcus</taxon>
    </lineage>
</organism>
<dbReference type="EMBL" id="JBHRZF010000154">
    <property type="protein sequence ID" value="MFC3861677.1"/>
    <property type="molecule type" value="Genomic_DNA"/>
</dbReference>
<keyword evidence="1" id="KW-0472">Membrane</keyword>
<protein>
    <recommendedName>
        <fullName evidence="4">Secreted protein with PEP-CTERM sorting signal</fullName>
    </recommendedName>
</protein>
<gene>
    <name evidence="2" type="ORF">ACFOPQ_12990</name>
</gene>
<keyword evidence="1" id="KW-0812">Transmembrane</keyword>